<evidence type="ECO:0000256" key="8">
    <source>
        <dbReference type="ARBA" id="ARBA00021825"/>
    </source>
</evidence>
<dbReference type="NCBIfam" id="NF011663">
    <property type="entry name" value="PRK15083.1"/>
    <property type="match status" value="1"/>
</dbReference>
<keyword evidence="9" id="KW-0813">Transport</keyword>
<dbReference type="Pfam" id="PF02378">
    <property type="entry name" value="PTS_EIIC"/>
    <property type="match status" value="1"/>
</dbReference>
<dbReference type="InterPro" id="IPR029503">
    <property type="entry name" value="PTS_EIIB_mannitol"/>
</dbReference>
<evidence type="ECO:0000256" key="24">
    <source>
        <dbReference type="ARBA" id="ARBA00033349"/>
    </source>
</evidence>
<dbReference type="InterPro" id="IPR004718">
    <property type="entry name" value="PTS_IIC_mtl"/>
</dbReference>
<dbReference type="InterPro" id="IPR003352">
    <property type="entry name" value="PTS_EIIC"/>
</dbReference>
<evidence type="ECO:0000256" key="22">
    <source>
        <dbReference type="ARBA" id="ARBA00030956"/>
    </source>
</evidence>
<dbReference type="Proteomes" id="UP000800303">
    <property type="component" value="Unassembled WGS sequence"/>
</dbReference>
<evidence type="ECO:0000256" key="13">
    <source>
        <dbReference type="ARBA" id="ARBA00022597"/>
    </source>
</evidence>
<keyword evidence="17" id="KW-0418">Kinase</keyword>
<dbReference type="InterPro" id="IPR003501">
    <property type="entry name" value="PTS_EIIB_2/3"/>
</dbReference>
<comment type="function">
    <text evidence="2">The phosphoenolpyruvate-dependent sugar phosphotransferase system (sugar PTS), a major carbohydrate active transport system, catalyzes the phosphorylation of incoming sugar substrates concomitantly with their translocation across the cell membrane. The enzyme II CmtAB PTS system is involved in D-mannitol transport.</text>
</comment>
<feature type="transmembrane region" description="Helical" evidence="25">
    <location>
        <begin position="81"/>
        <end position="100"/>
    </location>
</feature>
<dbReference type="EC" id="2.7.1.197" evidence="5"/>
<evidence type="ECO:0000256" key="23">
    <source>
        <dbReference type="ARBA" id="ARBA00030962"/>
    </source>
</evidence>
<dbReference type="InterPro" id="IPR036095">
    <property type="entry name" value="PTS_EIIB-like_sf"/>
</dbReference>
<keyword evidence="16 25" id="KW-0812">Transmembrane</keyword>
<keyword evidence="10" id="KW-1003">Cell membrane</keyword>
<evidence type="ECO:0000256" key="9">
    <source>
        <dbReference type="ARBA" id="ARBA00022448"/>
    </source>
</evidence>
<feature type="transmembrane region" description="Helical" evidence="25">
    <location>
        <begin position="28"/>
        <end position="50"/>
    </location>
</feature>
<dbReference type="CDD" id="cd00211">
    <property type="entry name" value="PTS_IIA_fru"/>
    <property type="match status" value="1"/>
</dbReference>
<evidence type="ECO:0000256" key="12">
    <source>
        <dbReference type="ARBA" id="ARBA00022553"/>
    </source>
</evidence>
<protein>
    <recommendedName>
        <fullName evidence="6">Mannitol-specific phosphotransferase enzyme IIA component</fullName>
        <ecNumber evidence="5">2.7.1.197</ecNumber>
    </recommendedName>
    <alternativeName>
        <fullName evidence="22">EIIA</fullName>
    </alternativeName>
    <alternativeName>
        <fullName evidence="24">EIICB-Mtl</fullName>
    </alternativeName>
    <alternativeName>
        <fullName evidence="21">EIICBA-Mtl</fullName>
    </alternativeName>
    <alternativeName>
        <fullName evidence="23">EIII</fullName>
    </alternativeName>
    <alternativeName>
        <fullName evidence="20">PTS system mannitol-specific EIIA component</fullName>
    </alternativeName>
    <alternativeName>
        <fullName evidence="8">PTS system mannitol-specific EIICB component</fullName>
    </alternativeName>
    <alternativeName>
        <fullName evidence="7">PTS system mannitol-specific EIICBA component</fullName>
    </alternativeName>
</protein>
<gene>
    <name evidence="29" type="ORF">GYN08_21655</name>
</gene>
<evidence type="ECO:0000259" key="27">
    <source>
        <dbReference type="PROSITE" id="PS51099"/>
    </source>
</evidence>
<dbReference type="NCBIfam" id="TIGR00851">
    <property type="entry name" value="mtlA"/>
    <property type="match status" value="1"/>
</dbReference>
<dbReference type="PANTHER" id="PTHR30181">
    <property type="entry name" value="MANNITOL PERMEASE IIC COMPONENT"/>
    <property type="match status" value="1"/>
</dbReference>
<name>A0ABX0FC08_9BACL</name>
<evidence type="ECO:0000256" key="10">
    <source>
        <dbReference type="ARBA" id="ARBA00022475"/>
    </source>
</evidence>
<evidence type="ECO:0000259" key="28">
    <source>
        <dbReference type="PROSITE" id="PS51104"/>
    </source>
</evidence>
<feature type="domain" description="PTS EIIB type-2" evidence="27">
    <location>
        <begin position="387"/>
        <end position="481"/>
    </location>
</feature>
<dbReference type="PROSITE" id="PS00372">
    <property type="entry name" value="PTS_EIIA_TYPE_2_HIS"/>
    <property type="match status" value="1"/>
</dbReference>
<proteinExistence type="predicted"/>
<feature type="transmembrane region" description="Helical" evidence="25">
    <location>
        <begin position="277"/>
        <end position="300"/>
    </location>
</feature>
<evidence type="ECO:0000256" key="21">
    <source>
        <dbReference type="ARBA" id="ARBA00030684"/>
    </source>
</evidence>
<evidence type="ECO:0000256" key="1">
    <source>
        <dbReference type="ARBA" id="ARBA00001655"/>
    </source>
</evidence>
<comment type="subcellular location">
    <subcellularLocation>
        <location evidence="3">Cell inner membrane</location>
        <topology evidence="3">Multi-pass membrane protein</topology>
    </subcellularLocation>
</comment>
<dbReference type="EMBL" id="JAAFGS010000012">
    <property type="protein sequence ID" value="NGZ77905.1"/>
    <property type="molecule type" value="Genomic_DNA"/>
</dbReference>
<evidence type="ECO:0000256" key="6">
    <source>
        <dbReference type="ARBA" id="ARBA00014783"/>
    </source>
</evidence>
<keyword evidence="12" id="KW-0597">Phosphoprotein</keyword>
<dbReference type="SUPFAM" id="SSF52794">
    <property type="entry name" value="PTS system IIB component-like"/>
    <property type="match status" value="1"/>
</dbReference>
<feature type="transmembrane region" description="Helical" evidence="25">
    <location>
        <begin position="135"/>
        <end position="157"/>
    </location>
</feature>
<evidence type="ECO:0000256" key="16">
    <source>
        <dbReference type="ARBA" id="ARBA00022692"/>
    </source>
</evidence>
<dbReference type="PROSITE" id="PS51099">
    <property type="entry name" value="PTS_EIIB_TYPE_2"/>
    <property type="match status" value="1"/>
</dbReference>
<dbReference type="InterPro" id="IPR016152">
    <property type="entry name" value="PTrfase/Anion_transptr"/>
</dbReference>
<evidence type="ECO:0000256" key="3">
    <source>
        <dbReference type="ARBA" id="ARBA00004429"/>
    </source>
</evidence>
<keyword evidence="15" id="KW-0598">Phosphotransferase system</keyword>
<feature type="domain" description="PTS EIIA type-2" evidence="26">
    <location>
        <begin position="516"/>
        <end position="655"/>
    </location>
</feature>
<evidence type="ECO:0000256" key="7">
    <source>
        <dbReference type="ARBA" id="ARBA00015039"/>
    </source>
</evidence>
<comment type="subunit">
    <text evidence="4">Homodimer.</text>
</comment>
<evidence type="ECO:0000256" key="11">
    <source>
        <dbReference type="ARBA" id="ARBA00022519"/>
    </source>
</evidence>
<dbReference type="Gene3D" id="3.40.50.2300">
    <property type="match status" value="1"/>
</dbReference>
<dbReference type="Gene3D" id="3.40.930.10">
    <property type="entry name" value="Mannitol-specific EII, Chain A"/>
    <property type="match status" value="1"/>
</dbReference>
<organism evidence="29 30">
    <name type="scientific">Saccharibacillus alkalitolerans</name>
    <dbReference type="NCBI Taxonomy" id="2705290"/>
    <lineage>
        <taxon>Bacteria</taxon>
        <taxon>Bacillati</taxon>
        <taxon>Bacillota</taxon>
        <taxon>Bacilli</taxon>
        <taxon>Bacillales</taxon>
        <taxon>Paenibacillaceae</taxon>
        <taxon>Saccharibacillus</taxon>
    </lineage>
</organism>
<evidence type="ECO:0000256" key="2">
    <source>
        <dbReference type="ARBA" id="ARBA00002434"/>
    </source>
</evidence>
<evidence type="ECO:0000256" key="20">
    <source>
        <dbReference type="ARBA" id="ARBA00029908"/>
    </source>
</evidence>
<evidence type="ECO:0000256" key="5">
    <source>
        <dbReference type="ARBA" id="ARBA00011909"/>
    </source>
</evidence>
<feature type="transmembrane region" description="Helical" evidence="25">
    <location>
        <begin position="56"/>
        <end position="74"/>
    </location>
</feature>
<keyword evidence="14" id="KW-0808">Transferase</keyword>
<accession>A0ABX0FC08</accession>
<dbReference type="CDD" id="cd05567">
    <property type="entry name" value="PTS_IIB_mannitol"/>
    <property type="match status" value="1"/>
</dbReference>
<reference evidence="29 30" key="1">
    <citation type="submission" date="2020-01" db="EMBL/GenBank/DDBJ databases">
        <title>Polyphasic characterisation and genomic insights into a novel alkali tolerant bacterium VR-M41.</title>
        <authorList>
            <person name="Vemuluri V.R."/>
        </authorList>
    </citation>
    <scope>NUCLEOTIDE SEQUENCE [LARGE SCALE GENOMIC DNA]</scope>
    <source>
        <strain evidence="29 30">VR-M41</strain>
    </source>
</reference>
<comment type="caution">
    <text evidence="29">The sequence shown here is derived from an EMBL/GenBank/DDBJ whole genome shotgun (WGS) entry which is preliminary data.</text>
</comment>
<dbReference type="InterPro" id="IPR013011">
    <property type="entry name" value="PTS_EIIB_2"/>
</dbReference>
<evidence type="ECO:0000256" key="15">
    <source>
        <dbReference type="ARBA" id="ARBA00022683"/>
    </source>
</evidence>
<evidence type="ECO:0000256" key="14">
    <source>
        <dbReference type="ARBA" id="ARBA00022679"/>
    </source>
</evidence>
<dbReference type="PROSITE" id="PS51094">
    <property type="entry name" value="PTS_EIIA_TYPE_2"/>
    <property type="match status" value="1"/>
</dbReference>
<keyword evidence="19 25" id="KW-0472">Membrane</keyword>
<dbReference type="InterPro" id="IPR002178">
    <property type="entry name" value="PTS_EIIA_type-2_dom"/>
</dbReference>
<dbReference type="SUPFAM" id="SSF55804">
    <property type="entry name" value="Phoshotransferase/anion transport protein"/>
    <property type="match status" value="1"/>
</dbReference>
<feature type="transmembrane region" description="Helical" evidence="25">
    <location>
        <begin position="320"/>
        <end position="343"/>
    </location>
</feature>
<keyword evidence="30" id="KW-1185">Reference proteome</keyword>
<dbReference type="InterPro" id="IPR050893">
    <property type="entry name" value="Sugar_PTS"/>
</dbReference>
<evidence type="ECO:0000313" key="29">
    <source>
        <dbReference type="EMBL" id="NGZ77905.1"/>
    </source>
</evidence>
<dbReference type="PANTHER" id="PTHR30181:SF2">
    <property type="entry name" value="PTS SYSTEM MANNITOL-SPECIFIC EIICBA COMPONENT"/>
    <property type="match status" value="1"/>
</dbReference>
<evidence type="ECO:0000256" key="19">
    <source>
        <dbReference type="ARBA" id="ARBA00023136"/>
    </source>
</evidence>
<evidence type="ECO:0000259" key="26">
    <source>
        <dbReference type="PROSITE" id="PS51094"/>
    </source>
</evidence>
<keyword evidence="11" id="KW-0997">Cell inner membrane</keyword>
<evidence type="ECO:0000256" key="18">
    <source>
        <dbReference type="ARBA" id="ARBA00022989"/>
    </source>
</evidence>
<evidence type="ECO:0000256" key="4">
    <source>
        <dbReference type="ARBA" id="ARBA00011738"/>
    </source>
</evidence>
<dbReference type="RefSeq" id="WP_166279225.1">
    <property type="nucleotide sequence ID" value="NZ_JAAFGS010000012.1"/>
</dbReference>
<dbReference type="Pfam" id="PF02302">
    <property type="entry name" value="PTS_IIB"/>
    <property type="match status" value="1"/>
</dbReference>
<keyword evidence="13" id="KW-0762">Sugar transport</keyword>
<dbReference type="Pfam" id="PF00359">
    <property type="entry name" value="PTS_EIIA_2"/>
    <property type="match status" value="1"/>
</dbReference>
<dbReference type="PROSITE" id="PS51104">
    <property type="entry name" value="PTS_EIIC_TYPE_2"/>
    <property type="match status" value="1"/>
</dbReference>
<evidence type="ECO:0000313" key="30">
    <source>
        <dbReference type="Proteomes" id="UP000800303"/>
    </source>
</evidence>
<sequence>MSSVSTPAKSGGARQGVQKFGRFLSAMVMPNIGAFIAWGLITALFIPTGWWPNEDLGSLVGPMITYLLPLLIAYSGGKMVADHRGGVLGAIAVMGVIVGAPDTPMFLGAMAMGPLAGWVIKQFDRAIEGKIPAGFEMLVNNFSAGIIGGALAIGGYYGVGPLFDAFTSILESGVQTIVNWGLLPLVSIFVEPAKILFLNNAINHGIFTPLGSDQVADIGKSIFYLIESNPGPGLGVLLAYWVFAKGSIKSSAPGAIVIHFLGGIHEIYFPYVLMRPVLILSVILGGMAGVFTFVATGAGLSGAASPGSIIALMLVSPKGGHLAVLAGVVVAAVVSFLVSAFFLRNYKADDEELARAREASQAMKGSKPGAAASSAAGTTVRVNGKVEKIVFACDAGMGSSAMGASSFRKKVKAAGLPINVTNTAIENIPSDADIVVTQQNLTDRARAKAPNAHHVSIDNFINNPVYEDLIEELKASQSGDSPAERNTTATADAQWDIDNALDKAAPGAGAGVVHSDILRKENIRLGLPSVSKEEAIREAGRLLSASGYVKPGYVDAMIEREGVASTYIGNGVAIPHGVGTAKNEIDNSGIVVLQYPNGVEFEAGTAYLVIGIAGARGEHLKILTKIAEAIEDESTVQRLANTKDVNDIYNTLSVQPE</sequence>
<evidence type="ECO:0000256" key="25">
    <source>
        <dbReference type="SAM" id="Phobius"/>
    </source>
</evidence>
<dbReference type="InterPro" id="IPR013014">
    <property type="entry name" value="PTS_EIIC_2"/>
</dbReference>
<keyword evidence="18 25" id="KW-1133">Transmembrane helix</keyword>
<evidence type="ECO:0000256" key="17">
    <source>
        <dbReference type="ARBA" id="ARBA00022777"/>
    </source>
</evidence>
<feature type="domain" description="PTS EIIC type-2" evidence="28">
    <location>
        <begin position="20"/>
        <end position="350"/>
    </location>
</feature>
<comment type="catalytic activity">
    <reaction evidence="1">
        <text>D-mannitol(out) + N(pros)-phospho-L-histidyl-[protein] = D-mannitol 1-phosphate(in) + L-histidyl-[protein]</text>
        <dbReference type="Rhea" id="RHEA:33363"/>
        <dbReference type="Rhea" id="RHEA-COMP:9745"/>
        <dbReference type="Rhea" id="RHEA-COMP:9746"/>
        <dbReference type="ChEBI" id="CHEBI:16899"/>
        <dbReference type="ChEBI" id="CHEBI:29979"/>
        <dbReference type="ChEBI" id="CHEBI:61381"/>
        <dbReference type="ChEBI" id="CHEBI:64837"/>
        <dbReference type="EC" id="2.7.1.197"/>
    </reaction>
</comment>